<dbReference type="Gene3D" id="4.10.640.10">
    <property type="entry name" value="Ribosomal protein S18"/>
    <property type="match status" value="1"/>
</dbReference>
<accession>A0ABN8M6R1</accession>
<evidence type="ECO:0000256" key="1">
    <source>
        <dbReference type="ARBA" id="ARBA00005589"/>
    </source>
</evidence>
<dbReference type="InterPro" id="IPR036870">
    <property type="entry name" value="Ribosomal_bS18_sf"/>
</dbReference>
<evidence type="ECO:0000256" key="4">
    <source>
        <dbReference type="RuleBase" id="RU003910"/>
    </source>
</evidence>
<keyword evidence="6" id="KW-1185">Reference proteome</keyword>
<protein>
    <recommendedName>
        <fullName evidence="7">Ribosomal protein S18</fullName>
    </recommendedName>
</protein>
<evidence type="ECO:0008006" key="7">
    <source>
        <dbReference type="Google" id="ProtNLM"/>
    </source>
</evidence>
<evidence type="ECO:0000313" key="6">
    <source>
        <dbReference type="Proteomes" id="UP001159427"/>
    </source>
</evidence>
<dbReference type="PANTHER" id="PTHR13479:SF40">
    <property type="entry name" value="SMALL RIBOSOMAL SUBUNIT PROTEIN BS18M"/>
    <property type="match status" value="1"/>
</dbReference>
<proteinExistence type="inferred from homology"/>
<dbReference type="InterPro" id="IPR001648">
    <property type="entry name" value="Ribosomal_bS18"/>
</dbReference>
<keyword evidence="2 4" id="KW-0689">Ribosomal protein</keyword>
<reference evidence="5 6" key="1">
    <citation type="submission" date="2022-05" db="EMBL/GenBank/DDBJ databases">
        <authorList>
            <consortium name="Genoscope - CEA"/>
            <person name="William W."/>
        </authorList>
    </citation>
    <scope>NUCLEOTIDE SEQUENCE [LARGE SCALE GENOMIC DNA]</scope>
</reference>
<dbReference type="SUPFAM" id="SSF46911">
    <property type="entry name" value="Ribosomal protein S18"/>
    <property type="match status" value="1"/>
</dbReference>
<dbReference type="Pfam" id="PF01084">
    <property type="entry name" value="Ribosomal_S18"/>
    <property type="match status" value="1"/>
</dbReference>
<evidence type="ECO:0000313" key="5">
    <source>
        <dbReference type="EMBL" id="CAH3024392.1"/>
    </source>
</evidence>
<organism evidence="5 6">
    <name type="scientific">Porites evermanni</name>
    <dbReference type="NCBI Taxonomy" id="104178"/>
    <lineage>
        <taxon>Eukaryota</taxon>
        <taxon>Metazoa</taxon>
        <taxon>Cnidaria</taxon>
        <taxon>Anthozoa</taxon>
        <taxon>Hexacorallia</taxon>
        <taxon>Scleractinia</taxon>
        <taxon>Fungiina</taxon>
        <taxon>Poritidae</taxon>
        <taxon>Porites</taxon>
    </lineage>
</organism>
<sequence length="166" mass="18654">MAAISLSRLRLLNDVAVFPLTVPGFSRCLHSSSIICSSSTDSSMNNLRIARETALGVRRFSLQSWLGIKASILTEEKINKADVGCPICSRDITFTYKDVLFLSQFMSPRGYILNRRVTGVCRKQQRKLEKAIKISQRLGLLPKLAPALQKELAERKLAEKKMKVEK</sequence>
<dbReference type="NCBIfam" id="TIGR00165">
    <property type="entry name" value="S18"/>
    <property type="match status" value="1"/>
</dbReference>
<comment type="similarity">
    <text evidence="1 4">Belongs to the bacterial ribosomal protein bS18 family.</text>
</comment>
<keyword evidence="3 4" id="KW-0687">Ribonucleoprotein</keyword>
<gene>
    <name evidence="5" type="ORF">PEVE_00022772</name>
</gene>
<dbReference type="HAMAP" id="MF_00270">
    <property type="entry name" value="Ribosomal_bS18"/>
    <property type="match status" value="1"/>
</dbReference>
<evidence type="ECO:0000256" key="2">
    <source>
        <dbReference type="ARBA" id="ARBA00022980"/>
    </source>
</evidence>
<evidence type="ECO:0000256" key="3">
    <source>
        <dbReference type="ARBA" id="ARBA00023274"/>
    </source>
</evidence>
<dbReference type="Proteomes" id="UP001159427">
    <property type="component" value="Unassembled WGS sequence"/>
</dbReference>
<dbReference type="PANTHER" id="PTHR13479">
    <property type="entry name" value="30S RIBOSOMAL PROTEIN S18"/>
    <property type="match status" value="1"/>
</dbReference>
<comment type="caution">
    <text evidence="5">The sequence shown here is derived from an EMBL/GenBank/DDBJ whole genome shotgun (WGS) entry which is preliminary data.</text>
</comment>
<dbReference type="EMBL" id="CALNXI010000302">
    <property type="protein sequence ID" value="CAH3024392.1"/>
    <property type="molecule type" value="Genomic_DNA"/>
</dbReference>
<name>A0ABN8M6R1_9CNID</name>
<dbReference type="PRINTS" id="PR00974">
    <property type="entry name" value="RIBOSOMALS18"/>
</dbReference>